<evidence type="ECO:0000256" key="4">
    <source>
        <dbReference type="SAM" id="Coils"/>
    </source>
</evidence>
<feature type="compositionally biased region" description="Polar residues" evidence="5">
    <location>
        <begin position="2215"/>
        <end position="2225"/>
    </location>
</feature>
<feature type="coiled-coil region" evidence="4">
    <location>
        <begin position="571"/>
        <end position="621"/>
    </location>
</feature>
<dbReference type="PANTHER" id="PTHR18898:SF2">
    <property type="entry name" value="NUCLEOPROTEIN TPR"/>
    <property type="match status" value="1"/>
</dbReference>
<dbReference type="InterPro" id="IPR012929">
    <property type="entry name" value="Nucleoprot-TPR/MLP1-2_dom"/>
</dbReference>
<feature type="domain" description="Nucleoprotein TPR/MLP1-2" evidence="6">
    <location>
        <begin position="1045"/>
        <end position="1171"/>
    </location>
</feature>
<feature type="coiled-coil region" evidence="4">
    <location>
        <begin position="1109"/>
        <end position="1168"/>
    </location>
</feature>
<accession>A0ABP0UM86</accession>
<evidence type="ECO:0000259" key="7">
    <source>
        <dbReference type="Pfam" id="PF25481"/>
    </source>
</evidence>
<gene>
    <name evidence="9" type="ORF">CSSPTR1EN2_LOCUS17611</name>
</gene>
<sequence length="2353" mass="260435">MPLFMSDAELEREGGDVSVVVSRAEVYIRELQQQVETHKARADAAAINAEQTCALIEQKFLALTAQFSLLENEKEQTVATMERRSTELAQVHAQMHKLEIEAIKHHSTTERLSFELGELSKSKRELLEVVEHKNTELDEKNASIKSYLTKVVELTTERSVLEGKVHEHEAEVLRSRATQSRLSQEKELIEQHNSFLNEELTAKVSALLEERHNSAETMADLRSKLAEAERAAKEAEEALHRENEHSSELQAKLNQTREELKFTTEDAAIKEEQFNAEISTATKLVELYKQSSDEWSQKSHDLEAVIKALEAHLNEVEAAYKEKLDDEMKAREKLVKEAAEVKQKLDMALVEVNNNDVKSNKDEGFLSLPYKVPIEGQLAFEFPGDGSVVPALASEVSGTALAAALLRDGWSLAKMYSKYQEAVDAWRHEKQERRHSQSLLERVLHEIEIRAAVIMDERVEHREMMQAYKRMEEKLQNFMEDQNAIESSYKDLKAELWKKERELKGQHKEIADLQIQVAVLLKECADVQQRFGVGDQNGEAMVEFVTSVVETTAVDTVISDRLLTFKDIRGMVEHNSQLRALVRSLAQQNEQKEQELKQGFEAELKQRLDELGRKVADTMKRSEEQSDIINRLQGTVGMYRRLYEEEVNARRASQHPNVGPVAEHTGQDLRQLLDASKEELAKLHEAAAARTQSLEAELDKTRSITNARVERARADAEAASARDQLISLRRETENQRKEMGTVLARNMEFSQAIIDYQRKLRESSQKLQASEELGHRQSIEVAVLEKEKAMLASAEKRASEEVASLSERVHRLQASLDTFQTVEEAREGVRAVERRKLEDEVNKLQKEWAEAKTELEMERAHGQNLIAQRDKGVSEALERVEVASKELAEALKAVSTAETRAQVAEARCLELELRLKSEDKDVGIVARAFVANGKYENVVDLQIALSLQQAREELDQVKEELAAAKAHTGQYKSIAEVSEEALKQMEAVYISYKEEAEQRKGSMETEVRALRKHISDLETEISEKDKASGDAAEEKEKALNSALREIAVLKDSEATKQVALDEAEQKNIMFKQEVEKLRLQWRDAQNNYERQVLLQADTIRELTVTSDKLSKLENLEKALHGRAEKSEAELESLKVAWAVEKSALEAAKVDAEKKVKELDKQNQLLLDRLEGVHIVAAEAERKAAGILSNSGQSSEAVGESDLQNVIRYLRRSKETVDTELSLMKQERIRLQKQLEAAYHAAEEAQASLRREHESARASFYTDEEFRTLQAQVRELNLLRESNAELREENRTNFEDCREWRDKAREAQAELEPVRKLLREKEVELEASGRTLDIHKQETLRWEKRVKQLLEKYRAVDVDDYQRVKDELAAIQKHDQETVAELVVTKKEVEVLKVTVSRIEEERETKGSRLVELEARVTELDQKLQEAVQAEGKLDALGKEKEEASKEIESLTKQIEELRSNAGKRAAGDQSVAARQEALSRQEAVVRQERDESLARQEQAQRETESQLREKETRIQALERSLEKEKQEAKQSKLRRQKDLKQFYDVVQKAAAEKKRFLDELENLKREKAHYQSQSHANGAGPLEEATVNATEIDERAASYQAATNEMAELAAEAMREVPSTSTPATPPVPTSSDLSSFIETTPGMIEGPAAVGTLIESTPPPSTMVATPPTAAPSAGRGLTNSMPVPIVTLASSVATVPSTTVAVPAAGSGIRPVIRPALANVAPTPARPPVRLIPAPTAAGAAAVASAVVPAPTLASSVEREREIMQLRARIQEQEATQAAQARKTTRRLIRPRIEPASTQEPSSEAADLEGAGEGVEADVEGVAETREAVPSEAVEITPVVSTLMPAVPSDVASASVSMGEVTIASTNTALPTAAVLTVRKRSAPLPESSFADDFMHQETKTEDVPPQKKSRAVEDTLMEDIGMSSLDKSILTAVEDHPVEEIAKGLEVTETQTELTPTGLDLTEMERDHPATDMSEAPVQKRPRFLRPDLAPIPSIPPEEISVLQSDDHNVLPGAEGLEVLRQDGESVEAPLDSSTADKSLNVQETSAPALAVSLSDAVVVTLLDASTNDAQAQLIDIAATNAVDDALAQFEKGSAELDMSATFGTEVAMTTVEEQIITVVEMVVDEGEMQVIEETEEGEIVSEIVEPEGTEADAITLDSQEGEMEEPAMKETDEVNIVSITDQAVESTEEGGDLVEQELAPAPVQVDKPENDQSTEATPSGTEEQEGQVEASSGNRTRLATSVVAKPAGRGTTINLADRAKERAALRKVGVSPPSPGARGGRARGTRGGKRGGASGRGRLISTGVGGRQAGAGGDGTTSTQQAGVQASPVEASQSTTTPNPFEALKDEQS</sequence>
<feature type="compositionally biased region" description="Polar residues" evidence="5">
    <location>
        <begin position="2233"/>
        <end position="2243"/>
    </location>
</feature>
<feature type="coiled-coil region" evidence="4">
    <location>
        <begin position="299"/>
        <end position="351"/>
    </location>
</feature>
<reference evidence="9" key="1">
    <citation type="submission" date="2024-02" db="EMBL/GenBank/DDBJ databases">
        <authorList>
            <consortium name="ELIXIR-Norway"/>
            <consortium name="Elixir Norway"/>
        </authorList>
    </citation>
    <scope>NUCLEOTIDE SEQUENCE</scope>
</reference>
<evidence type="ECO:0000313" key="9">
    <source>
        <dbReference type="EMBL" id="CAK9225497.1"/>
    </source>
</evidence>
<dbReference type="PANTHER" id="PTHR18898">
    <property type="entry name" value="NUCLEOPROTEIN TPR-RELATED"/>
    <property type="match status" value="1"/>
</dbReference>
<feature type="domain" description="NUA/TPR/MLP1-2-like" evidence="8">
    <location>
        <begin position="489"/>
        <end position="594"/>
    </location>
</feature>
<feature type="compositionally biased region" description="Basic residues" evidence="5">
    <location>
        <begin position="2284"/>
        <end position="2293"/>
    </location>
</feature>
<feature type="compositionally biased region" description="Polar residues" evidence="5">
    <location>
        <begin position="2322"/>
        <end position="2343"/>
    </location>
</feature>
<feature type="region of interest" description="Disordered" evidence="5">
    <location>
        <begin position="1480"/>
        <end position="1510"/>
    </location>
</feature>
<dbReference type="InterPro" id="IPR057577">
    <property type="entry name" value="Nucleoprot-TPR/MLP1_dom"/>
</dbReference>
<evidence type="ECO:0000256" key="3">
    <source>
        <dbReference type="ARBA" id="ARBA00023242"/>
    </source>
</evidence>
<comment type="subcellular location">
    <subcellularLocation>
        <location evidence="1">Nucleus</location>
    </subcellularLocation>
</comment>
<evidence type="ECO:0008006" key="11">
    <source>
        <dbReference type="Google" id="ProtNLM"/>
    </source>
</evidence>
<evidence type="ECO:0000256" key="2">
    <source>
        <dbReference type="ARBA" id="ARBA00023054"/>
    </source>
</evidence>
<keyword evidence="10" id="KW-1185">Reference proteome</keyword>
<evidence type="ECO:0000259" key="8">
    <source>
        <dbReference type="Pfam" id="PF25785"/>
    </source>
</evidence>
<dbReference type="Pfam" id="PF07926">
    <property type="entry name" value="TPR_MLP1_2"/>
    <property type="match status" value="1"/>
</dbReference>
<protein>
    <recommendedName>
        <fullName evidence="11">Nucleoprotein TPR/MLP1 domain-containing protein</fullName>
    </recommendedName>
</protein>
<feature type="coiled-coil region" evidence="4">
    <location>
        <begin position="666"/>
        <end position="914"/>
    </location>
</feature>
<dbReference type="InterPro" id="IPR057974">
    <property type="entry name" value="NUA/TPR/MLP1-2-like_dom"/>
</dbReference>
<feature type="coiled-coil region" evidence="4">
    <location>
        <begin position="211"/>
        <end position="273"/>
    </location>
</feature>
<feature type="region of interest" description="Disordered" evidence="5">
    <location>
        <begin position="2204"/>
        <end position="2353"/>
    </location>
</feature>
<evidence type="ECO:0000256" key="5">
    <source>
        <dbReference type="SAM" id="MobiDB-lite"/>
    </source>
</evidence>
<keyword evidence="3" id="KW-0539">Nucleus</keyword>
<evidence type="ECO:0000313" key="10">
    <source>
        <dbReference type="Proteomes" id="UP001497512"/>
    </source>
</evidence>
<name>A0ABP0UM86_9BRYO</name>
<feature type="compositionally biased region" description="Gly residues" evidence="5">
    <location>
        <begin position="2307"/>
        <end position="2319"/>
    </location>
</feature>
<keyword evidence="2 4" id="KW-0175">Coiled coil</keyword>
<dbReference type="Pfam" id="PF25785">
    <property type="entry name" value="TPR"/>
    <property type="match status" value="1"/>
</dbReference>
<feature type="region of interest" description="Disordered" evidence="5">
    <location>
        <begin position="1776"/>
        <end position="1815"/>
    </location>
</feature>
<dbReference type="Pfam" id="PF25481">
    <property type="entry name" value="Nucleoprot-TPR"/>
    <property type="match status" value="1"/>
</dbReference>
<feature type="coiled-coil region" evidence="4">
    <location>
        <begin position="21"/>
        <end position="48"/>
    </location>
</feature>
<feature type="coiled-coil region" evidence="4">
    <location>
        <begin position="454"/>
        <end position="530"/>
    </location>
</feature>
<dbReference type="Proteomes" id="UP001497512">
    <property type="component" value="Chromosome 5"/>
</dbReference>
<feature type="domain" description="Nucleoprotein TPR/MPL1" evidence="7">
    <location>
        <begin position="171"/>
        <end position="249"/>
    </location>
</feature>
<evidence type="ECO:0000256" key="1">
    <source>
        <dbReference type="ARBA" id="ARBA00004123"/>
    </source>
</evidence>
<feature type="region of interest" description="Disordered" evidence="5">
    <location>
        <begin position="1945"/>
        <end position="1965"/>
    </location>
</feature>
<proteinExistence type="predicted"/>
<feature type="coiled-coil region" evidence="4">
    <location>
        <begin position="1395"/>
        <end position="1460"/>
    </location>
</feature>
<feature type="coiled-coil region" evidence="4">
    <location>
        <begin position="1231"/>
        <end position="1288"/>
    </location>
</feature>
<organism evidence="9 10">
    <name type="scientific">Sphagnum troendelagicum</name>
    <dbReference type="NCBI Taxonomy" id="128251"/>
    <lineage>
        <taxon>Eukaryota</taxon>
        <taxon>Viridiplantae</taxon>
        <taxon>Streptophyta</taxon>
        <taxon>Embryophyta</taxon>
        <taxon>Bryophyta</taxon>
        <taxon>Sphagnophytina</taxon>
        <taxon>Sphagnopsida</taxon>
        <taxon>Sphagnales</taxon>
        <taxon>Sphagnaceae</taxon>
        <taxon>Sphagnum</taxon>
    </lineage>
</organism>
<evidence type="ECO:0000259" key="6">
    <source>
        <dbReference type="Pfam" id="PF07926"/>
    </source>
</evidence>
<feature type="coiled-coil region" evidence="4">
    <location>
        <begin position="944"/>
        <end position="1080"/>
    </location>
</feature>
<dbReference type="EMBL" id="OZ019897">
    <property type="protein sequence ID" value="CAK9225497.1"/>
    <property type="molecule type" value="Genomic_DNA"/>
</dbReference>